<evidence type="ECO:0000256" key="5">
    <source>
        <dbReference type="ARBA" id="ARBA00022989"/>
    </source>
</evidence>
<feature type="transmembrane region" description="Helical" evidence="7">
    <location>
        <begin position="20"/>
        <end position="41"/>
    </location>
</feature>
<organism evidence="9 10">
    <name type="scientific">Tepidibacillus decaturensis</name>
    <dbReference type="NCBI Taxonomy" id="1413211"/>
    <lineage>
        <taxon>Bacteria</taxon>
        <taxon>Bacillati</taxon>
        <taxon>Bacillota</taxon>
        <taxon>Bacilli</taxon>
        <taxon>Bacillales</taxon>
        <taxon>Bacillaceae</taxon>
        <taxon>Tepidibacillus</taxon>
    </lineage>
</organism>
<proteinExistence type="inferred from homology"/>
<dbReference type="EMBL" id="LSKU01000001">
    <property type="protein sequence ID" value="KXG42712.1"/>
    <property type="molecule type" value="Genomic_DNA"/>
</dbReference>
<reference evidence="9 10" key="1">
    <citation type="submission" date="2016-02" db="EMBL/GenBank/DDBJ databases">
        <title>Draft Genome for Tepidibacillus decaturensis nov. sp. Strain Z9, an Anaerobic, Moderately Thermophilic and Heterotrophic Bacterium from Deep Subsurface of the Illinois Basin, USA.</title>
        <authorList>
            <person name="Dong Y."/>
            <person name="Chang J.Y."/>
            <person name="Sanford R."/>
            <person name="Fouke B.W."/>
        </authorList>
    </citation>
    <scope>NUCLEOTIDE SEQUENCE [LARGE SCALE GENOMIC DNA]</scope>
    <source>
        <strain evidence="9 10">Z9</strain>
    </source>
</reference>
<evidence type="ECO:0000256" key="3">
    <source>
        <dbReference type="ARBA" id="ARBA00022475"/>
    </source>
</evidence>
<evidence type="ECO:0000256" key="7">
    <source>
        <dbReference type="RuleBase" id="RU363032"/>
    </source>
</evidence>
<dbReference type="OrthoDB" id="9771544at2"/>
<name>A0A135L173_9BACI</name>
<evidence type="ECO:0000313" key="9">
    <source>
        <dbReference type="EMBL" id="KXG42712.1"/>
    </source>
</evidence>
<dbReference type="SUPFAM" id="SSF161098">
    <property type="entry name" value="MetI-like"/>
    <property type="match status" value="1"/>
</dbReference>
<comment type="similarity">
    <text evidence="7">Belongs to the binding-protein-dependent transport system permease family.</text>
</comment>
<keyword evidence="3" id="KW-1003">Cell membrane</keyword>
<keyword evidence="5 7" id="KW-1133">Transmembrane helix</keyword>
<dbReference type="CDD" id="cd06261">
    <property type="entry name" value="TM_PBP2"/>
    <property type="match status" value="1"/>
</dbReference>
<feature type="transmembrane region" description="Helical" evidence="7">
    <location>
        <begin position="144"/>
        <end position="164"/>
    </location>
</feature>
<dbReference type="GO" id="GO:0005886">
    <property type="term" value="C:plasma membrane"/>
    <property type="evidence" value="ECO:0007669"/>
    <property type="project" value="UniProtKB-SubCell"/>
</dbReference>
<keyword evidence="2 7" id="KW-0813">Transport</keyword>
<keyword evidence="4 7" id="KW-0812">Transmembrane</keyword>
<dbReference type="PROSITE" id="PS50928">
    <property type="entry name" value="ABC_TM1"/>
    <property type="match status" value="1"/>
</dbReference>
<feature type="transmembrane region" description="Helical" evidence="7">
    <location>
        <begin position="84"/>
        <end position="104"/>
    </location>
</feature>
<dbReference type="PANTHER" id="PTHR43744:SF12">
    <property type="entry name" value="ABC TRANSPORTER PERMEASE PROTEIN MG189-RELATED"/>
    <property type="match status" value="1"/>
</dbReference>
<feature type="transmembrane region" description="Helical" evidence="7">
    <location>
        <begin position="116"/>
        <end position="138"/>
    </location>
</feature>
<sequence length="282" mass="31880">MKAKKLQRQSFQKDCLQQWIAGIILTLGGLIISLPFIWMILSAFKIENEVLQIPPTLIPEKFTFDNFHYLFENMNFMLYFKNTILVVLASFVGLFLNAMAGYGFAKYKFKGKDKLFYLVLATMMIPGQVTMIPVYLILNELHLTNTMIGIVLPGLVGAFSIFLFRQFMSTIPDELLEAARLDGASEFRVFLQIVLPISKPILAVQGILTFIAGWNSFLWPLIIANDERLYTLSVGLSLLKGQYGGNFALQMAGSTFMVVPIIVVFMIFQKHIIKGYTISGMK</sequence>
<dbReference type="AlphaFoldDB" id="A0A135L173"/>
<keyword evidence="6 7" id="KW-0472">Membrane</keyword>
<evidence type="ECO:0000256" key="2">
    <source>
        <dbReference type="ARBA" id="ARBA00022448"/>
    </source>
</evidence>
<dbReference type="InterPro" id="IPR035906">
    <property type="entry name" value="MetI-like_sf"/>
</dbReference>
<dbReference type="PANTHER" id="PTHR43744">
    <property type="entry name" value="ABC TRANSPORTER PERMEASE PROTEIN MG189-RELATED-RELATED"/>
    <property type="match status" value="1"/>
</dbReference>
<protein>
    <submittedName>
        <fullName evidence="9">Sugar ABC transporter permease</fullName>
    </submittedName>
</protein>
<dbReference type="Pfam" id="PF00528">
    <property type="entry name" value="BPD_transp_1"/>
    <property type="match status" value="1"/>
</dbReference>
<dbReference type="Proteomes" id="UP000070352">
    <property type="component" value="Unassembled WGS sequence"/>
</dbReference>
<dbReference type="Gene3D" id="1.10.3720.10">
    <property type="entry name" value="MetI-like"/>
    <property type="match status" value="1"/>
</dbReference>
<dbReference type="STRING" id="1413211.U473_00630"/>
<accession>A0A135L173</accession>
<dbReference type="RefSeq" id="WP_068722435.1">
    <property type="nucleotide sequence ID" value="NZ_LSKU01000001.1"/>
</dbReference>
<dbReference type="GO" id="GO:0055085">
    <property type="term" value="P:transmembrane transport"/>
    <property type="evidence" value="ECO:0007669"/>
    <property type="project" value="InterPro"/>
</dbReference>
<keyword evidence="10" id="KW-1185">Reference proteome</keyword>
<gene>
    <name evidence="9" type="ORF">U473_00630</name>
</gene>
<comment type="caution">
    <text evidence="9">The sequence shown here is derived from an EMBL/GenBank/DDBJ whole genome shotgun (WGS) entry which is preliminary data.</text>
</comment>
<evidence type="ECO:0000259" key="8">
    <source>
        <dbReference type="PROSITE" id="PS50928"/>
    </source>
</evidence>
<evidence type="ECO:0000256" key="6">
    <source>
        <dbReference type="ARBA" id="ARBA00023136"/>
    </source>
</evidence>
<evidence type="ECO:0000313" key="10">
    <source>
        <dbReference type="Proteomes" id="UP000070352"/>
    </source>
</evidence>
<evidence type="ECO:0000256" key="4">
    <source>
        <dbReference type="ARBA" id="ARBA00022692"/>
    </source>
</evidence>
<feature type="domain" description="ABC transmembrane type-1" evidence="8">
    <location>
        <begin position="79"/>
        <end position="268"/>
    </location>
</feature>
<feature type="transmembrane region" description="Helical" evidence="7">
    <location>
        <begin position="243"/>
        <end position="268"/>
    </location>
</feature>
<dbReference type="InterPro" id="IPR000515">
    <property type="entry name" value="MetI-like"/>
</dbReference>
<comment type="subcellular location">
    <subcellularLocation>
        <location evidence="1 7">Cell membrane</location>
        <topology evidence="1 7">Multi-pass membrane protein</topology>
    </subcellularLocation>
</comment>
<evidence type="ECO:0000256" key="1">
    <source>
        <dbReference type="ARBA" id="ARBA00004651"/>
    </source>
</evidence>
<feature type="transmembrane region" description="Helical" evidence="7">
    <location>
        <begin position="201"/>
        <end position="223"/>
    </location>
</feature>